<keyword evidence="1" id="KW-0677">Repeat</keyword>
<evidence type="ECO:0000256" key="2">
    <source>
        <dbReference type="PROSITE-ProRule" id="PRU01193"/>
    </source>
</evidence>
<evidence type="ECO:0000256" key="3">
    <source>
        <dbReference type="SAM" id="Phobius"/>
    </source>
</evidence>
<evidence type="ECO:0000313" key="6">
    <source>
        <dbReference type="Proteomes" id="UP001630127"/>
    </source>
</evidence>
<keyword evidence="2 3" id="KW-0812">Transmembrane</keyword>
<dbReference type="Proteomes" id="UP001630127">
    <property type="component" value="Unassembled WGS sequence"/>
</dbReference>
<dbReference type="PANTHER" id="PTHR12064:SF97">
    <property type="entry name" value="METAL TRANSPORTER CNNM-5"/>
    <property type="match status" value="1"/>
</dbReference>
<keyword evidence="2 3" id="KW-0472">Membrane</keyword>
<evidence type="ECO:0000256" key="1">
    <source>
        <dbReference type="ARBA" id="ARBA00022737"/>
    </source>
</evidence>
<organism evidence="5 6">
    <name type="scientific">Cinchona calisaya</name>
    <dbReference type="NCBI Taxonomy" id="153742"/>
    <lineage>
        <taxon>Eukaryota</taxon>
        <taxon>Viridiplantae</taxon>
        <taxon>Streptophyta</taxon>
        <taxon>Embryophyta</taxon>
        <taxon>Tracheophyta</taxon>
        <taxon>Spermatophyta</taxon>
        <taxon>Magnoliopsida</taxon>
        <taxon>eudicotyledons</taxon>
        <taxon>Gunneridae</taxon>
        <taxon>Pentapetalae</taxon>
        <taxon>asterids</taxon>
        <taxon>lamiids</taxon>
        <taxon>Gentianales</taxon>
        <taxon>Rubiaceae</taxon>
        <taxon>Cinchonoideae</taxon>
        <taxon>Cinchoneae</taxon>
        <taxon>Cinchona</taxon>
    </lineage>
</organism>
<proteinExistence type="predicted"/>
<dbReference type="AlphaFoldDB" id="A0ABD2YMT9"/>
<name>A0ABD2YMT9_9GENT</name>
<gene>
    <name evidence="5" type="ORF">ACH5RR_033368</name>
</gene>
<feature type="domain" description="CNNM transmembrane" evidence="4">
    <location>
        <begin position="27"/>
        <end position="115"/>
    </location>
</feature>
<sequence>MQLIFAAEIARMVMRDGNMLGAEIEFGTLWWFVYAGISCFVVLFAGIMSGLTLGLMSLSLVDLEILERSGTHSEKKQAGPSNISGQTFQSICRNYIVCDFCSSIWRDSRLFVGTQ</sequence>
<feature type="transmembrane region" description="Helical" evidence="3">
    <location>
        <begin position="29"/>
        <end position="58"/>
    </location>
</feature>
<dbReference type="PANTHER" id="PTHR12064">
    <property type="entry name" value="METAL TRANSPORTER CNNM"/>
    <property type="match status" value="1"/>
</dbReference>
<dbReference type="PROSITE" id="PS51846">
    <property type="entry name" value="CNNM"/>
    <property type="match status" value="1"/>
</dbReference>
<evidence type="ECO:0000313" key="5">
    <source>
        <dbReference type="EMBL" id="KAL3507986.1"/>
    </source>
</evidence>
<dbReference type="InterPro" id="IPR045095">
    <property type="entry name" value="ACDP"/>
</dbReference>
<accession>A0ABD2YMT9</accession>
<dbReference type="InterPro" id="IPR002550">
    <property type="entry name" value="CNNM"/>
</dbReference>
<keyword evidence="2 3" id="KW-1133">Transmembrane helix</keyword>
<protein>
    <recommendedName>
        <fullName evidence="4">CNNM transmembrane domain-containing protein</fullName>
    </recommendedName>
</protein>
<reference evidence="5 6" key="1">
    <citation type="submission" date="2024-11" db="EMBL/GenBank/DDBJ databases">
        <title>A near-complete genome assembly of Cinchona calisaya.</title>
        <authorList>
            <person name="Lian D.C."/>
            <person name="Zhao X.W."/>
            <person name="Wei L."/>
        </authorList>
    </citation>
    <scope>NUCLEOTIDE SEQUENCE [LARGE SCALE GENOMIC DNA]</scope>
    <source>
        <tissue evidence="5">Nenye</tissue>
    </source>
</reference>
<evidence type="ECO:0000259" key="4">
    <source>
        <dbReference type="PROSITE" id="PS51846"/>
    </source>
</evidence>
<dbReference type="EMBL" id="JBJUIK010000013">
    <property type="protein sequence ID" value="KAL3507986.1"/>
    <property type="molecule type" value="Genomic_DNA"/>
</dbReference>
<dbReference type="GO" id="GO:0016020">
    <property type="term" value="C:membrane"/>
    <property type="evidence" value="ECO:0007669"/>
    <property type="project" value="UniProtKB-UniRule"/>
</dbReference>
<comment type="caution">
    <text evidence="5">The sequence shown here is derived from an EMBL/GenBank/DDBJ whole genome shotgun (WGS) entry which is preliminary data.</text>
</comment>
<keyword evidence="6" id="KW-1185">Reference proteome</keyword>